<dbReference type="HAMAP" id="MF_00265">
    <property type="entry name" value="VapC_Nob1"/>
    <property type="match status" value="1"/>
</dbReference>
<dbReference type="InterPro" id="IPR029060">
    <property type="entry name" value="PIN-like_dom_sf"/>
</dbReference>
<evidence type="ECO:0000313" key="11">
    <source>
        <dbReference type="Proteomes" id="UP000323886"/>
    </source>
</evidence>
<dbReference type="EC" id="3.1.-.-" evidence="8"/>
<evidence type="ECO:0000313" key="10">
    <source>
        <dbReference type="EMBL" id="KAA5600460.1"/>
    </source>
</evidence>
<name>A0A5M6HX19_9HYPH</name>
<accession>A0A5M6HX19</accession>
<dbReference type="OrthoDB" id="5458135at2"/>
<dbReference type="PANTHER" id="PTHR33653">
    <property type="entry name" value="RIBONUCLEASE VAPC2"/>
    <property type="match status" value="1"/>
</dbReference>
<dbReference type="RefSeq" id="WP_150097636.1">
    <property type="nucleotide sequence ID" value="NZ_VWPL01000016.1"/>
</dbReference>
<feature type="binding site" evidence="8">
    <location>
        <position position="106"/>
    </location>
    <ligand>
        <name>Mg(2+)</name>
        <dbReference type="ChEBI" id="CHEBI:18420"/>
    </ligand>
</feature>
<comment type="cofactor">
    <cofactor evidence="1 8">
        <name>Mg(2+)</name>
        <dbReference type="ChEBI" id="CHEBI:18420"/>
    </cofactor>
</comment>
<keyword evidence="8" id="KW-0800">Toxin</keyword>
<dbReference type="CDD" id="cd18746">
    <property type="entry name" value="PIN_VapC4-5_FitB-like"/>
    <property type="match status" value="1"/>
</dbReference>
<comment type="caution">
    <text evidence="10">The sequence shown here is derived from an EMBL/GenBank/DDBJ whole genome shotgun (WGS) entry which is preliminary data.</text>
</comment>
<keyword evidence="3 8" id="KW-0540">Nuclease</keyword>
<organism evidence="10 11">
    <name type="scientific">Blastochloris sulfoviridis</name>
    <dbReference type="NCBI Taxonomy" id="50712"/>
    <lineage>
        <taxon>Bacteria</taxon>
        <taxon>Pseudomonadati</taxon>
        <taxon>Pseudomonadota</taxon>
        <taxon>Alphaproteobacteria</taxon>
        <taxon>Hyphomicrobiales</taxon>
        <taxon>Blastochloridaceae</taxon>
        <taxon>Blastochloris</taxon>
    </lineage>
</organism>
<keyword evidence="5 8" id="KW-0378">Hydrolase</keyword>
<dbReference type="EMBL" id="VWPL01000016">
    <property type="protein sequence ID" value="KAA5600460.1"/>
    <property type="molecule type" value="Genomic_DNA"/>
</dbReference>
<keyword evidence="2 8" id="KW-1277">Toxin-antitoxin system</keyword>
<dbReference type="Gene3D" id="3.40.50.1010">
    <property type="entry name" value="5'-nuclease"/>
    <property type="match status" value="1"/>
</dbReference>
<sequence length="172" mass="19089">MRGWLLDTNVISELRKARADSGVLAFVAAQPGELLYVTEITFGEIRYGIEQLDAPSKRTDLNLWLDRTIRPLFAGRILPVTEDVIVRWKTMVVDGQKRGHTFGQPDLFIAAIAALEDLVVVSRDTLHFVEAGVPVFDPWRGKLHAAGNVRSLKAPARAEDVAKTLSAKGSWR</sequence>
<dbReference type="Pfam" id="PF01850">
    <property type="entry name" value="PIN"/>
    <property type="match status" value="1"/>
</dbReference>
<comment type="function">
    <text evidence="8">Toxic component of a toxin-antitoxin (TA) system. An RNase.</text>
</comment>
<dbReference type="InterPro" id="IPR002716">
    <property type="entry name" value="PIN_dom"/>
</dbReference>
<keyword evidence="11" id="KW-1185">Reference proteome</keyword>
<proteinExistence type="inferred from homology"/>
<dbReference type="SUPFAM" id="SSF88723">
    <property type="entry name" value="PIN domain-like"/>
    <property type="match status" value="1"/>
</dbReference>
<protein>
    <recommendedName>
        <fullName evidence="8">Ribonuclease VapC</fullName>
        <shortName evidence="8">RNase VapC</shortName>
        <ecNumber evidence="8">3.1.-.-</ecNumber>
    </recommendedName>
    <alternativeName>
        <fullName evidence="8">Toxin VapC</fullName>
    </alternativeName>
</protein>
<keyword evidence="4 8" id="KW-0479">Metal-binding</keyword>
<evidence type="ECO:0000256" key="7">
    <source>
        <dbReference type="ARBA" id="ARBA00038093"/>
    </source>
</evidence>
<dbReference type="InterPro" id="IPR050556">
    <property type="entry name" value="Type_II_TA_system_RNase"/>
</dbReference>
<dbReference type="GO" id="GO:0090729">
    <property type="term" value="F:toxin activity"/>
    <property type="evidence" value="ECO:0007669"/>
    <property type="project" value="UniProtKB-KW"/>
</dbReference>
<dbReference type="PANTHER" id="PTHR33653:SF1">
    <property type="entry name" value="RIBONUCLEASE VAPC2"/>
    <property type="match status" value="1"/>
</dbReference>
<evidence type="ECO:0000256" key="3">
    <source>
        <dbReference type="ARBA" id="ARBA00022722"/>
    </source>
</evidence>
<evidence type="ECO:0000259" key="9">
    <source>
        <dbReference type="Pfam" id="PF01850"/>
    </source>
</evidence>
<evidence type="ECO:0000256" key="8">
    <source>
        <dbReference type="HAMAP-Rule" id="MF_00265"/>
    </source>
</evidence>
<evidence type="ECO:0000256" key="4">
    <source>
        <dbReference type="ARBA" id="ARBA00022723"/>
    </source>
</evidence>
<dbReference type="AlphaFoldDB" id="A0A5M6HX19"/>
<keyword evidence="6 8" id="KW-0460">Magnesium</keyword>
<dbReference type="Proteomes" id="UP000323886">
    <property type="component" value="Unassembled WGS sequence"/>
</dbReference>
<dbReference type="GO" id="GO:0000287">
    <property type="term" value="F:magnesium ion binding"/>
    <property type="evidence" value="ECO:0007669"/>
    <property type="project" value="UniProtKB-UniRule"/>
</dbReference>
<evidence type="ECO:0000256" key="2">
    <source>
        <dbReference type="ARBA" id="ARBA00022649"/>
    </source>
</evidence>
<evidence type="ECO:0000256" key="1">
    <source>
        <dbReference type="ARBA" id="ARBA00001946"/>
    </source>
</evidence>
<comment type="similarity">
    <text evidence="7 8">Belongs to the PINc/VapC protein family.</text>
</comment>
<dbReference type="InterPro" id="IPR022907">
    <property type="entry name" value="VapC_family"/>
</dbReference>
<evidence type="ECO:0000256" key="5">
    <source>
        <dbReference type="ARBA" id="ARBA00022801"/>
    </source>
</evidence>
<gene>
    <name evidence="8" type="primary">vapC</name>
    <name evidence="10" type="ORF">F1193_10510</name>
</gene>
<reference evidence="10 11" key="1">
    <citation type="submission" date="2019-09" db="EMBL/GenBank/DDBJ databases">
        <title>Draft Whole-Genome sequence of Blastochloris sulfoviridis DSM 729.</title>
        <authorList>
            <person name="Meyer T.E."/>
            <person name="Kyndt J.A."/>
        </authorList>
    </citation>
    <scope>NUCLEOTIDE SEQUENCE [LARGE SCALE GENOMIC DNA]</scope>
    <source>
        <strain evidence="10 11">DSM 729</strain>
    </source>
</reference>
<dbReference type="GO" id="GO:0016787">
    <property type="term" value="F:hydrolase activity"/>
    <property type="evidence" value="ECO:0007669"/>
    <property type="project" value="UniProtKB-KW"/>
</dbReference>
<feature type="binding site" evidence="8">
    <location>
        <position position="7"/>
    </location>
    <ligand>
        <name>Mg(2+)</name>
        <dbReference type="ChEBI" id="CHEBI:18420"/>
    </ligand>
</feature>
<evidence type="ECO:0000256" key="6">
    <source>
        <dbReference type="ARBA" id="ARBA00022842"/>
    </source>
</evidence>
<feature type="domain" description="PIN" evidence="9">
    <location>
        <begin position="5"/>
        <end position="125"/>
    </location>
</feature>
<dbReference type="GO" id="GO:0004540">
    <property type="term" value="F:RNA nuclease activity"/>
    <property type="evidence" value="ECO:0007669"/>
    <property type="project" value="InterPro"/>
</dbReference>